<gene>
    <name evidence="1" type="ORF">ONZ43_g5633</name>
</gene>
<dbReference type="EMBL" id="JAPESX010001796">
    <property type="protein sequence ID" value="KAJ8111383.1"/>
    <property type="molecule type" value="Genomic_DNA"/>
</dbReference>
<dbReference type="Proteomes" id="UP001153334">
    <property type="component" value="Unassembled WGS sequence"/>
</dbReference>
<evidence type="ECO:0000313" key="1">
    <source>
        <dbReference type="EMBL" id="KAJ8111383.1"/>
    </source>
</evidence>
<comment type="caution">
    <text evidence="1">The sequence shown here is derived from an EMBL/GenBank/DDBJ whole genome shotgun (WGS) entry which is preliminary data.</text>
</comment>
<reference evidence="1" key="1">
    <citation type="submission" date="2022-11" db="EMBL/GenBank/DDBJ databases">
        <title>Genome Sequence of Nemania bipapillata.</title>
        <authorList>
            <person name="Buettner E."/>
        </authorList>
    </citation>
    <scope>NUCLEOTIDE SEQUENCE</scope>
    <source>
        <strain evidence="1">CP14</strain>
    </source>
</reference>
<protein>
    <submittedName>
        <fullName evidence="1">Uncharacterized protein</fullName>
    </submittedName>
</protein>
<evidence type="ECO:0000313" key="2">
    <source>
        <dbReference type="Proteomes" id="UP001153334"/>
    </source>
</evidence>
<proteinExistence type="predicted"/>
<keyword evidence="2" id="KW-1185">Reference proteome</keyword>
<name>A0ACC2I8A5_9PEZI</name>
<organism evidence="1 2">
    <name type="scientific">Nemania bipapillata</name>
    <dbReference type="NCBI Taxonomy" id="110536"/>
    <lineage>
        <taxon>Eukaryota</taxon>
        <taxon>Fungi</taxon>
        <taxon>Dikarya</taxon>
        <taxon>Ascomycota</taxon>
        <taxon>Pezizomycotina</taxon>
        <taxon>Sordariomycetes</taxon>
        <taxon>Xylariomycetidae</taxon>
        <taxon>Xylariales</taxon>
        <taxon>Xylariaceae</taxon>
        <taxon>Nemania</taxon>
    </lineage>
</organism>
<accession>A0ACC2I8A5</accession>
<sequence length="920" mass="101388">MPLHEAVQSGFLEGVECLLKDATNCDVNAVDEDGDSPLHLARQVDIVQTLLRASAKNDERNKQGETPLYLAVWRQRIDIFQELLNSNPKPDIGTTDICQWTLLHAAYDSPSITELLLKYNVDPNAQSKDGRTPLSLALARGYPETARILIKFGADPNKSKGFESSPLYCVFQGLSENPAEMVKSLVEKGADLLRKGKDGDTVLHLAVRFNKHEVVDYIVNTMNNREPKENLNDLYNAVLCEAVSAPNFNPKTAGLLLSQGLDVNEATNSGLNALHAACANGTIDAVKWLLNKNVDINAKGSRYGTALCATFQDNRSIEDKVLLLLEHEEKPDIDYSNEDDPTPLQRAVSEGYASVVKLLVQLKADVNITRSGRDTPLNQAIARRSIPLEVIEMMLGGGADIYKPGMKGMLPIHVAASSDRIDVMKLLCSKGANVYAKDNYGLTPLVYGLLNRSVRVVRFVLSQEAYNSNSISNNVDTAGRTPFIVAAVLKDRSNLGQLLSSGFETVECLNAQDIYGKTALAYAARTDYPEVVNMLIKNGANPCIADCRGYSPLYWAVRMSSQEITEPIINAMSTLQEDPTEHWNIAIHGALASGNRQALERLLERYDINAQHSTPDGWTPLYTASMYKSRRMEDILRGKPGIWHEEGPLSLNRPSCWHSKDKHPGINIDPKNYSVLTTDGTKRYLNLIEINHDQEFGLARADFPMLPLFSNHIYYFEVTLDAVGNGSMAIGFCDDRVSLNQMLGWGSGAWSFHSDDGNVFENGQATRKGAKYDKPYGEAGITIGCGVNFDTNTAFYTRNGVIIGRAFTDIRGKLYPAVSMSFCEEGWRVSAVFPGEDGTSDDFVFKGDLKGEATLVASDPFEEIPDDSTEDLDEDSESDVWSTFSRPLYCAPGVDIVEEITVCVDVAEDPEAIAQTIRKE</sequence>